<dbReference type="EMBL" id="JBBEGL010000005">
    <property type="protein sequence ID" value="MEJ2888706.1"/>
    <property type="molecule type" value="Genomic_DNA"/>
</dbReference>
<keyword evidence="4" id="KW-1185">Reference proteome</keyword>
<feature type="region of interest" description="Disordered" evidence="1">
    <location>
        <begin position="23"/>
        <end position="77"/>
    </location>
</feature>
<dbReference type="PROSITE" id="PS51257">
    <property type="entry name" value="PROKAR_LIPOPROTEIN"/>
    <property type="match status" value="1"/>
</dbReference>
<sequence length="77" mass="7180">MARSTLAAALVLAGLAVGATACDTSGEAPLPAPVSVPSVPGGAPAPAPEQDDDDGTVAPPPAGEQGDDDGADDGDDG</sequence>
<accession>A0ABU8NAN7</accession>
<keyword evidence="2" id="KW-0732">Signal</keyword>
<name>A0ABU8NAN7_9PSEU</name>
<evidence type="ECO:0000313" key="3">
    <source>
        <dbReference type="EMBL" id="MEJ2888706.1"/>
    </source>
</evidence>
<dbReference type="Proteomes" id="UP001370100">
    <property type="component" value="Unassembled WGS sequence"/>
</dbReference>
<evidence type="ECO:0000256" key="1">
    <source>
        <dbReference type="SAM" id="MobiDB-lite"/>
    </source>
</evidence>
<feature type="compositionally biased region" description="Acidic residues" evidence="1">
    <location>
        <begin position="65"/>
        <end position="77"/>
    </location>
</feature>
<feature type="chain" id="PRO_5047417280" evidence="2">
    <location>
        <begin position="22"/>
        <end position="77"/>
    </location>
</feature>
<reference evidence="3 4" key="1">
    <citation type="submission" date="2024-03" db="EMBL/GenBank/DDBJ databases">
        <title>Actinomycetospora sp. OC33-EN06, a novel actinomycete isolated from wild orchid (Aerides multiflora).</title>
        <authorList>
            <person name="Suriyachadkun C."/>
        </authorList>
    </citation>
    <scope>NUCLEOTIDE SEQUENCE [LARGE SCALE GENOMIC DNA]</scope>
    <source>
        <strain evidence="3 4">OC33-EN06</strain>
    </source>
</reference>
<proteinExistence type="predicted"/>
<organism evidence="3 4">
    <name type="scientific">Actinomycetospora aeridis</name>
    <dbReference type="NCBI Taxonomy" id="3129231"/>
    <lineage>
        <taxon>Bacteria</taxon>
        <taxon>Bacillati</taxon>
        <taxon>Actinomycetota</taxon>
        <taxon>Actinomycetes</taxon>
        <taxon>Pseudonocardiales</taxon>
        <taxon>Pseudonocardiaceae</taxon>
        <taxon>Actinomycetospora</taxon>
    </lineage>
</organism>
<comment type="caution">
    <text evidence="3">The sequence shown here is derived from an EMBL/GenBank/DDBJ whole genome shotgun (WGS) entry which is preliminary data.</text>
</comment>
<dbReference type="RefSeq" id="WP_337715521.1">
    <property type="nucleotide sequence ID" value="NZ_JBBEGL010000005.1"/>
</dbReference>
<protein>
    <submittedName>
        <fullName evidence="3">Uncharacterized protein</fullName>
    </submittedName>
</protein>
<feature type="signal peptide" evidence="2">
    <location>
        <begin position="1"/>
        <end position="21"/>
    </location>
</feature>
<gene>
    <name evidence="3" type="ORF">WCD41_19765</name>
</gene>
<evidence type="ECO:0000256" key="2">
    <source>
        <dbReference type="SAM" id="SignalP"/>
    </source>
</evidence>
<evidence type="ECO:0000313" key="4">
    <source>
        <dbReference type="Proteomes" id="UP001370100"/>
    </source>
</evidence>
<feature type="compositionally biased region" description="Low complexity" evidence="1">
    <location>
        <begin position="33"/>
        <end position="44"/>
    </location>
</feature>